<organism evidence="2 3">
    <name type="scientific">Mycolicibacterium vulneris</name>
    <dbReference type="NCBI Taxonomy" id="547163"/>
    <lineage>
        <taxon>Bacteria</taxon>
        <taxon>Bacillati</taxon>
        <taxon>Actinomycetota</taxon>
        <taxon>Actinomycetes</taxon>
        <taxon>Mycobacteriales</taxon>
        <taxon>Mycobacteriaceae</taxon>
        <taxon>Mycolicibacterium</taxon>
    </lineage>
</organism>
<dbReference type="EMBL" id="NCXM01000005">
    <property type="protein sequence ID" value="OSC30698.1"/>
    <property type="molecule type" value="Genomic_DNA"/>
</dbReference>
<dbReference type="RefSeq" id="WP_085289102.1">
    <property type="nucleotide sequence ID" value="NZ_NCXM01000005.1"/>
</dbReference>
<evidence type="ECO:0000313" key="2">
    <source>
        <dbReference type="EMBL" id="OSC30698.1"/>
    </source>
</evidence>
<comment type="caution">
    <text evidence="2">The sequence shown here is derived from an EMBL/GenBank/DDBJ whole genome shotgun (WGS) entry which is preliminary data.</text>
</comment>
<protein>
    <submittedName>
        <fullName evidence="2">Uncharacterized protein</fullName>
    </submittedName>
</protein>
<sequence>MKIRMLGTIWGQFHGRNGVKRGDIVEDLPDFDCKRYIAGQLATAELKGELPTPYVETEESKAASREIAPKLRDMVPEEARPLPERAVGRHPAFPRGAGEGWSV</sequence>
<dbReference type="Proteomes" id="UP000242320">
    <property type="component" value="Unassembled WGS sequence"/>
</dbReference>
<dbReference type="OrthoDB" id="9914273at2"/>
<accession>A0A1X2L9L8</accession>
<name>A0A1X2L9L8_9MYCO</name>
<evidence type="ECO:0000256" key="1">
    <source>
        <dbReference type="SAM" id="MobiDB-lite"/>
    </source>
</evidence>
<reference evidence="2 3" key="1">
    <citation type="submission" date="2017-04" db="EMBL/GenBank/DDBJ databases">
        <title>The new phylogeny of genus Mycobacterium.</title>
        <authorList>
            <person name="Tortoli E."/>
            <person name="Trovato A."/>
            <person name="Cirillo D.M."/>
        </authorList>
    </citation>
    <scope>NUCLEOTIDE SEQUENCE [LARGE SCALE GENOMIC DNA]</scope>
    <source>
        <strain evidence="2 3">DSM 45247</strain>
    </source>
</reference>
<evidence type="ECO:0000313" key="3">
    <source>
        <dbReference type="Proteomes" id="UP000242320"/>
    </source>
</evidence>
<gene>
    <name evidence="2" type="ORF">B8W69_06585</name>
</gene>
<dbReference type="AlphaFoldDB" id="A0A1X2L9L8"/>
<proteinExistence type="predicted"/>
<feature type="compositionally biased region" description="Basic and acidic residues" evidence="1">
    <location>
        <begin position="58"/>
        <end position="87"/>
    </location>
</feature>
<feature type="region of interest" description="Disordered" evidence="1">
    <location>
        <begin position="53"/>
        <end position="103"/>
    </location>
</feature>
<keyword evidence="3" id="KW-1185">Reference proteome</keyword>